<dbReference type="PANTHER" id="PTHR34153">
    <property type="entry name" value="SI:CH211-262H13.3-RELATED-RELATED"/>
    <property type="match status" value="1"/>
</dbReference>
<dbReference type="PANTHER" id="PTHR34153:SF2">
    <property type="entry name" value="SI:CH211-262H13.3-RELATED"/>
    <property type="match status" value="1"/>
</dbReference>
<dbReference type="Proteomes" id="UP000410492">
    <property type="component" value="Unassembled WGS sequence"/>
</dbReference>
<accession>A0A653DUJ0</accession>
<proteinExistence type="predicted"/>
<evidence type="ECO:0000259" key="2">
    <source>
        <dbReference type="Pfam" id="PF16064"/>
    </source>
</evidence>
<feature type="domain" description="THAP9-like helix-turn-helix" evidence="1">
    <location>
        <begin position="352"/>
        <end position="412"/>
    </location>
</feature>
<evidence type="ECO:0000313" key="3">
    <source>
        <dbReference type="EMBL" id="VEN63410.1"/>
    </source>
</evidence>
<organism evidence="3 4">
    <name type="scientific">Callosobruchus maculatus</name>
    <name type="common">Southern cowpea weevil</name>
    <name type="synonym">Pulse bruchid</name>
    <dbReference type="NCBI Taxonomy" id="64391"/>
    <lineage>
        <taxon>Eukaryota</taxon>
        <taxon>Metazoa</taxon>
        <taxon>Ecdysozoa</taxon>
        <taxon>Arthropoda</taxon>
        <taxon>Hexapoda</taxon>
        <taxon>Insecta</taxon>
        <taxon>Pterygota</taxon>
        <taxon>Neoptera</taxon>
        <taxon>Endopterygota</taxon>
        <taxon>Coleoptera</taxon>
        <taxon>Polyphaga</taxon>
        <taxon>Cucujiformia</taxon>
        <taxon>Chrysomeloidea</taxon>
        <taxon>Chrysomelidae</taxon>
        <taxon>Bruchinae</taxon>
        <taxon>Bruchini</taxon>
        <taxon>Callosobruchus</taxon>
    </lineage>
</organism>
<dbReference type="Pfam" id="PF12017">
    <property type="entry name" value="Tnp_P_element"/>
    <property type="match status" value="1"/>
</dbReference>
<evidence type="ECO:0000259" key="1">
    <source>
        <dbReference type="Pfam" id="PF12017"/>
    </source>
</evidence>
<dbReference type="InterPro" id="IPR032071">
    <property type="entry name" value="DUF4806"/>
</dbReference>
<keyword evidence="4" id="KW-1185">Reference proteome</keyword>
<dbReference type="EMBL" id="CAACVG010014598">
    <property type="protein sequence ID" value="VEN63410.1"/>
    <property type="molecule type" value="Genomic_DNA"/>
</dbReference>
<dbReference type="AlphaFoldDB" id="A0A653DUJ0"/>
<name>A0A653DUJ0_CALMS</name>
<sequence length="447" mass="51628">MQLDWVMSYMEAREIQVKYDSRKASDYAKKGKMPYKKWRTYKVELICAKLFDSYETAYRAESILLEKSDLESTDIEAINRPTPILNKKRQRNKLVLPDAFTGGEKSDLSSSDNENIEMKLPPLKDATTKRDLNCMTNTVNSKEAEWGDNLKIREVPIMAESQIFATSLNNDMNFSLVTESQINELKELIKGQHALIQAQNEKIDNLTVIITNMSTQLQNLNKQAGKNTNDNMTIVTRWAFPLKTIDDVKDLEESLKKDENGSVKEFKSYLLHLGGETLKIAIKWIIKEIYSLELQQHMNYSGRENKFPTKNLIQTNIILEVLQLNLKKTQVEAINEYMYHMQHVTDRIRAESLPEAQKQLPFQLKERKCGKFSPELRNFALTLHFYSSAAYKYVRKIFGTKVLPHPRTISKWYSDLDGTPGYSAEALHAIKIKVDIEKQNGKSLLVR</sequence>
<protein>
    <submittedName>
        <fullName evidence="3">Uncharacterized protein</fullName>
    </submittedName>
</protein>
<gene>
    <name evidence="3" type="ORF">CALMAC_LOCUS20231</name>
</gene>
<feature type="domain" description="DUF4806" evidence="2">
    <location>
        <begin position="237"/>
        <end position="318"/>
    </location>
</feature>
<dbReference type="Pfam" id="PF16064">
    <property type="entry name" value="DUF4806"/>
    <property type="match status" value="1"/>
</dbReference>
<evidence type="ECO:0000313" key="4">
    <source>
        <dbReference type="Proteomes" id="UP000410492"/>
    </source>
</evidence>
<dbReference type="OrthoDB" id="10070386at2759"/>
<reference evidence="3 4" key="1">
    <citation type="submission" date="2019-01" db="EMBL/GenBank/DDBJ databases">
        <authorList>
            <person name="Sayadi A."/>
        </authorList>
    </citation>
    <scope>NUCLEOTIDE SEQUENCE [LARGE SCALE GENOMIC DNA]</scope>
</reference>
<dbReference type="InterPro" id="IPR021896">
    <property type="entry name" value="THAP9-like_HTH"/>
</dbReference>